<gene>
    <name evidence="4" type="ORF">N7532_008043</name>
</gene>
<proteinExistence type="inferred from homology"/>
<reference evidence="4" key="2">
    <citation type="journal article" date="2023" name="IMA Fungus">
        <title>Comparative genomic study of the Penicillium genus elucidates a diverse pangenome and 15 lateral gene transfer events.</title>
        <authorList>
            <person name="Petersen C."/>
            <person name="Sorensen T."/>
            <person name="Nielsen M.R."/>
            <person name="Sondergaard T.E."/>
            <person name="Sorensen J.L."/>
            <person name="Fitzpatrick D.A."/>
            <person name="Frisvad J.C."/>
            <person name="Nielsen K.L."/>
        </authorList>
    </citation>
    <scope>NUCLEOTIDE SEQUENCE</scope>
    <source>
        <strain evidence="4">IBT 30761</strain>
    </source>
</reference>
<dbReference type="Proteomes" id="UP001149074">
    <property type="component" value="Unassembled WGS sequence"/>
</dbReference>
<dbReference type="PANTHER" id="PTHR10366">
    <property type="entry name" value="NAD DEPENDENT EPIMERASE/DEHYDRATASE"/>
    <property type="match status" value="1"/>
</dbReference>
<keyword evidence="1" id="KW-0560">Oxidoreductase</keyword>
<dbReference type="InterPro" id="IPR036291">
    <property type="entry name" value="NAD(P)-bd_dom_sf"/>
</dbReference>
<dbReference type="GO" id="GO:0016616">
    <property type="term" value="F:oxidoreductase activity, acting on the CH-OH group of donors, NAD or NADP as acceptor"/>
    <property type="evidence" value="ECO:0007669"/>
    <property type="project" value="TreeGrafter"/>
</dbReference>
<dbReference type="InterPro" id="IPR001509">
    <property type="entry name" value="Epimerase_deHydtase"/>
</dbReference>
<organism evidence="4 5">
    <name type="scientific">Penicillium argentinense</name>
    <dbReference type="NCBI Taxonomy" id="1131581"/>
    <lineage>
        <taxon>Eukaryota</taxon>
        <taxon>Fungi</taxon>
        <taxon>Dikarya</taxon>
        <taxon>Ascomycota</taxon>
        <taxon>Pezizomycotina</taxon>
        <taxon>Eurotiomycetes</taxon>
        <taxon>Eurotiomycetidae</taxon>
        <taxon>Eurotiales</taxon>
        <taxon>Aspergillaceae</taxon>
        <taxon>Penicillium</taxon>
    </lineage>
</organism>
<feature type="domain" description="NAD-dependent epimerase/dehydratase" evidence="3">
    <location>
        <begin position="27"/>
        <end position="268"/>
    </location>
</feature>
<dbReference type="Gene3D" id="3.40.50.720">
    <property type="entry name" value="NAD(P)-binding Rossmann-like Domain"/>
    <property type="match status" value="1"/>
</dbReference>
<dbReference type="Pfam" id="PF01370">
    <property type="entry name" value="Epimerase"/>
    <property type="match status" value="1"/>
</dbReference>
<evidence type="ECO:0000313" key="4">
    <source>
        <dbReference type="EMBL" id="KAJ5089359.1"/>
    </source>
</evidence>
<accession>A0A9W9EWR0</accession>
<dbReference type="AlphaFoldDB" id="A0A9W9EWR0"/>
<evidence type="ECO:0000256" key="1">
    <source>
        <dbReference type="ARBA" id="ARBA00023002"/>
    </source>
</evidence>
<evidence type="ECO:0000256" key="2">
    <source>
        <dbReference type="ARBA" id="ARBA00023445"/>
    </source>
</evidence>
<evidence type="ECO:0000259" key="3">
    <source>
        <dbReference type="Pfam" id="PF01370"/>
    </source>
</evidence>
<dbReference type="RefSeq" id="XP_056471341.1">
    <property type="nucleotide sequence ID" value="XM_056620535.1"/>
</dbReference>
<dbReference type="PANTHER" id="PTHR10366:SF812">
    <property type="entry name" value="VPS9 DOMAIN-CONTAINING PROTEIN"/>
    <property type="match status" value="1"/>
</dbReference>
<dbReference type="SUPFAM" id="SSF51735">
    <property type="entry name" value="NAD(P)-binding Rossmann-fold domains"/>
    <property type="match status" value="1"/>
</dbReference>
<keyword evidence="5" id="KW-1185">Reference proteome</keyword>
<sequence length="352" mass="38455">MFPLLQSQLTTPRTSIQSSCIMAGELIFITGATGFVGSATALAALEAGYRLRVCVRKASEKLQALLSKYSEQVEYVTIPDLTEDTAFQGKLNGVDYILHLASALPRGTDKKDYFIPAVKGTTVLLKEAASVASIKKVVVTSSRAALIPLTGVPAGGIVKEDNDWDFSVDETASFEDPTDPDATAFRLYHASKLLSNNAAWSFWQNEKPHYSLVSLHPTFVLGHNLVQSSPDEIGSNSVLWKPIMTGTIDRSVAGVHIQDVAEAHIKALIPDIPDGSKYLLAGKPITWKEVAQIVHRDYPNVGAKISMEVEGGTTPYDNTKAEQELGMKWRSWEQIIHEVMDQQLGLVKESTK</sequence>
<name>A0A9W9EWR0_9EURO</name>
<dbReference type="InterPro" id="IPR050425">
    <property type="entry name" value="NAD(P)_dehydrat-like"/>
</dbReference>
<comment type="caution">
    <text evidence="4">The sequence shown here is derived from an EMBL/GenBank/DDBJ whole genome shotgun (WGS) entry which is preliminary data.</text>
</comment>
<evidence type="ECO:0000313" key="5">
    <source>
        <dbReference type="Proteomes" id="UP001149074"/>
    </source>
</evidence>
<dbReference type="OrthoDB" id="2735536at2759"/>
<dbReference type="EMBL" id="JAPQKI010000009">
    <property type="protein sequence ID" value="KAJ5089359.1"/>
    <property type="molecule type" value="Genomic_DNA"/>
</dbReference>
<reference evidence="4" key="1">
    <citation type="submission" date="2022-11" db="EMBL/GenBank/DDBJ databases">
        <authorList>
            <person name="Petersen C."/>
        </authorList>
    </citation>
    <scope>NUCLEOTIDE SEQUENCE</scope>
    <source>
        <strain evidence="4">IBT 30761</strain>
    </source>
</reference>
<comment type="similarity">
    <text evidence="2">Belongs to the NAD(P)-dependent epimerase/dehydratase family. Dihydroflavonol-4-reductase subfamily.</text>
</comment>
<protein>
    <recommendedName>
        <fullName evidence="3">NAD-dependent epimerase/dehydratase domain-containing protein</fullName>
    </recommendedName>
</protein>
<dbReference type="GeneID" id="81359514"/>